<sequence length="274" mass="30705">MTVQAQRCWLQGAQVVVRARVFFLLIVTLVYSLCASARTVVSVAVDHAPPYSNTESSAPKGLIIDILRPIAQELNFDINVIACPFSRCVYLLTHNEVDIMGGLIRTPAREQQLQFVTPAYMALHSSFSFYSLKTPSFNIEHYNDLYGKRIAVMRGAAHFARFDNDEKLIKVPVTSEQIALDMLLKDRVDLFIGVEATAEHAMGVLQRPAHQLMKHPYRYQDAIYGHMAFASRFAGSTLAEKINQQYQKMLNSGELSALVKPYALPPVMPQNGIN</sequence>
<proteinExistence type="inferred from homology"/>
<evidence type="ECO:0000256" key="3">
    <source>
        <dbReference type="SAM" id="Phobius"/>
    </source>
</evidence>
<accession>A0A5S3Z5F7</accession>
<comment type="caution">
    <text evidence="5">The sequence shown here is derived from an EMBL/GenBank/DDBJ whole genome shotgun (WGS) entry which is preliminary data.</text>
</comment>
<feature type="transmembrane region" description="Helical" evidence="3">
    <location>
        <begin position="21"/>
        <end position="45"/>
    </location>
</feature>
<dbReference type="SUPFAM" id="SSF53850">
    <property type="entry name" value="Periplasmic binding protein-like II"/>
    <property type="match status" value="1"/>
</dbReference>
<evidence type="ECO:0000313" key="6">
    <source>
        <dbReference type="Proteomes" id="UP000305874"/>
    </source>
</evidence>
<dbReference type="InterPro" id="IPR001638">
    <property type="entry name" value="Solute-binding_3/MltF_N"/>
</dbReference>
<dbReference type="EMBL" id="PNCG01000007">
    <property type="protein sequence ID" value="TMP87458.1"/>
    <property type="molecule type" value="Genomic_DNA"/>
</dbReference>
<protein>
    <submittedName>
        <fullName evidence="5">ABC transporter substrate-binding protein</fullName>
    </submittedName>
</protein>
<keyword evidence="3" id="KW-1133">Transmembrane helix</keyword>
<organism evidence="5 6">
    <name type="scientific">Pseudoalteromonas ruthenica</name>
    <dbReference type="NCBI Taxonomy" id="151081"/>
    <lineage>
        <taxon>Bacteria</taxon>
        <taxon>Pseudomonadati</taxon>
        <taxon>Pseudomonadota</taxon>
        <taxon>Gammaproteobacteria</taxon>
        <taxon>Alteromonadales</taxon>
        <taxon>Pseudoalteromonadaceae</taxon>
        <taxon>Pseudoalteromonas</taxon>
    </lineage>
</organism>
<dbReference type="Proteomes" id="UP000305874">
    <property type="component" value="Unassembled WGS sequence"/>
</dbReference>
<keyword evidence="3" id="KW-0812">Transmembrane</keyword>
<dbReference type="RefSeq" id="WP_082342272.1">
    <property type="nucleotide sequence ID" value="NZ_PNCG01000007.1"/>
</dbReference>
<name>A0A5S3Z5F7_9GAMM</name>
<dbReference type="STRING" id="151081.TW72_15945"/>
<keyword evidence="2" id="KW-0732">Signal</keyword>
<keyword evidence="3" id="KW-0472">Membrane</keyword>
<comment type="similarity">
    <text evidence="1">Belongs to the bacterial solute-binding protein 3 family.</text>
</comment>
<evidence type="ECO:0000259" key="4">
    <source>
        <dbReference type="SMART" id="SM00062"/>
    </source>
</evidence>
<dbReference type="AlphaFoldDB" id="A0A5S3Z5F7"/>
<reference evidence="6" key="2">
    <citation type="submission" date="2019-06" db="EMBL/GenBank/DDBJ databases">
        <title>Co-occurence of chitin degradation, pigmentation and bioactivity in marine Pseudoalteromonas.</title>
        <authorList>
            <person name="Sonnenschein E.C."/>
            <person name="Bech P.K."/>
        </authorList>
    </citation>
    <scope>NUCLEOTIDE SEQUENCE [LARGE SCALE GENOMIC DNA]</scope>
    <source>
        <strain evidence="6">S2897</strain>
    </source>
</reference>
<dbReference type="SMART" id="SM00062">
    <property type="entry name" value="PBPb"/>
    <property type="match status" value="1"/>
</dbReference>
<dbReference type="PANTHER" id="PTHR35936">
    <property type="entry name" value="MEMBRANE-BOUND LYTIC MUREIN TRANSGLYCOSYLASE F"/>
    <property type="match status" value="1"/>
</dbReference>
<gene>
    <name evidence="5" type="ORF">CWC05_08125</name>
</gene>
<feature type="domain" description="Solute-binding protein family 3/N-terminal" evidence="4">
    <location>
        <begin position="40"/>
        <end position="266"/>
    </location>
</feature>
<dbReference type="Pfam" id="PF00497">
    <property type="entry name" value="SBP_bac_3"/>
    <property type="match status" value="1"/>
</dbReference>
<evidence type="ECO:0000313" key="5">
    <source>
        <dbReference type="EMBL" id="TMP87458.1"/>
    </source>
</evidence>
<dbReference type="PANTHER" id="PTHR35936:SF25">
    <property type="entry name" value="ABC TRANSPORTER SUBSTRATE-BINDING PROTEIN"/>
    <property type="match status" value="1"/>
</dbReference>
<reference evidence="5 6" key="1">
    <citation type="submission" date="2017-12" db="EMBL/GenBank/DDBJ databases">
        <authorList>
            <person name="Paulsen S."/>
            <person name="Gram L.K."/>
        </authorList>
    </citation>
    <scope>NUCLEOTIDE SEQUENCE [LARGE SCALE GENOMIC DNA]</scope>
    <source>
        <strain evidence="5 6">S2897</strain>
    </source>
</reference>
<dbReference type="Gene3D" id="3.40.190.10">
    <property type="entry name" value="Periplasmic binding protein-like II"/>
    <property type="match status" value="2"/>
</dbReference>
<evidence type="ECO:0000256" key="1">
    <source>
        <dbReference type="ARBA" id="ARBA00010333"/>
    </source>
</evidence>
<evidence type="ECO:0000256" key="2">
    <source>
        <dbReference type="ARBA" id="ARBA00022729"/>
    </source>
</evidence>